<dbReference type="PANTHER" id="PTHR42794:SF1">
    <property type="entry name" value="HEMIN IMPORT ATP-BINDING PROTEIN HMUV"/>
    <property type="match status" value="1"/>
</dbReference>
<dbReference type="SUPFAM" id="SSF52540">
    <property type="entry name" value="P-loop containing nucleoside triphosphate hydrolases"/>
    <property type="match status" value="1"/>
</dbReference>
<proteinExistence type="predicted"/>
<accession>A0ABS6JZI9</accession>
<dbReference type="SMART" id="SM00382">
    <property type="entry name" value="AAA"/>
    <property type="match status" value="1"/>
</dbReference>
<evidence type="ECO:0000256" key="1">
    <source>
        <dbReference type="ARBA" id="ARBA00022448"/>
    </source>
</evidence>
<keyword evidence="8" id="KW-1185">Reference proteome</keyword>
<dbReference type="Gene3D" id="3.40.50.300">
    <property type="entry name" value="P-loop containing nucleotide triphosphate hydrolases"/>
    <property type="match status" value="1"/>
</dbReference>
<gene>
    <name evidence="7" type="ORF">KS407_21480</name>
</gene>
<evidence type="ECO:0000256" key="5">
    <source>
        <dbReference type="SAM" id="Coils"/>
    </source>
</evidence>
<name>A0ABS6JZI9_9BACI</name>
<organism evidence="7 8">
    <name type="scientific">Evansella alkalicola</name>
    <dbReference type="NCBI Taxonomy" id="745819"/>
    <lineage>
        <taxon>Bacteria</taxon>
        <taxon>Bacillati</taxon>
        <taxon>Bacillota</taxon>
        <taxon>Bacilli</taxon>
        <taxon>Bacillales</taxon>
        <taxon>Bacillaceae</taxon>
        <taxon>Evansella</taxon>
    </lineage>
</organism>
<evidence type="ECO:0000256" key="4">
    <source>
        <dbReference type="ARBA" id="ARBA00022967"/>
    </source>
</evidence>
<dbReference type="PANTHER" id="PTHR42794">
    <property type="entry name" value="HEMIN IMPORT ATP-BINDING PROTEIN HMUV"/>
    <property type="match status" value="1"/>
</dbReference>
<keyword evidence="4" id="KW-1278">Translocase</keyword>
<dbReference type="InterPro" id="IPR017871">
    <property type="entry name" value="ABC_transporter-like_CS"/>
</dbReference>
<dbReference type="PROSITE" id="PS50893">
    <property type="entry name" value="ABC_TRANSPORTER_2"/>
    <property type="match status" value="1"/>
</dbReference>
<dbReference type="GO" id="GO:0005524">
    <property type="term" value="F:ATP binding"/>
    <property type="evidence" value="ECO:0007669"/>
    <property type="project" value="UniProtKB-KW"/>
</dbReference>
<keyword evidence="5" id="KW-0175">Coiled coil</keyword>
<dbReference type="EMBL" id="JAHQCR010000088">
    <property type="protein sequence ID" value="MBU9723999.1"/>
    <property type="molecule type" value="Genomic_DNA"/>
</dbReference>
<reference evidence="7 8" key="1">
    <citation type="submission" date="2021-06" db="EMBL/GenBank/DDBJ databases">
        <title>Bacillus sp. RD4P76, an endophyte from a halophyte.</title>
        <authorList>
            <person name="Sun J.-Q."/>
        </authorList>
    </citation>
    <scope>NUCLEOTIDE SEQUENCE [LARGE SCALE GENOMIC DNA]</scope>
    <source>
        <strain evidence="7 8">JCM 17098</strain>
    </source>
</reference>
<dbReference type="InterPro" id="IPR003593">
    <property type="entry name" value="AAA+_ATPase"/>
</dbReference>
<comment type="caution">
    <text evidence="7">The sequence shown here is derived from an EMBL/GenBank/DDBJ whole genome shotgun (WGS) entry which is preliminary data.</text>
</comment>
<evidence type="ECO:0000256" key="2">
    <source>
        <dbReference type="ARBA" id="ARBA00022741"/>
    </source>
</evidence>
<protein>
    <submittedName>
        <fullName evidence="7">ABC transporter ATP-binding protein</fullName>
    </submittedName>
</protein>
<keyword evidence="3 7" id="KW-0067">ATP-binding</keyword>
<dbReference type="Pfam" id="PF00005">
    <property type="entry name" value="ABC_tran"/>
    <property type="match status" value="1"/>
</dbReference>
<feature type="coiled-coil region" evidence="5">
    <location>
        <begin position="408"/>
        <end position="435"/>
    </location>
</feature>
<evidence type="ECO:0000256" key="3">
    <source>
        <dbReference type="ARBA" id="ARBA00022840"/>
    </source>
</evidence>
<dbReference type="CDD" id="cd03214">
    <property type="entry name" value="ABC_Iron-Siderophores_B12_Hemin"/>
    <property type="match status" value="1"/>
</dbReference>
<dbReference type="InterPro" id="IPR027417">
    <property type="entry name" value="P-loop_NTPase"/>
</dbReference>
<evidence type="ECO:0000259" key="6">
    <source>
        <dbReference type="PROSITE" id="PS50893"/>
    </source>
</evidence>
<keyword evidence="2" id="KW-0547">Nucleotide-binding</keyword>
<dbReference type="Proteomes" id="UP000790580">
    <property type="component" value="Unassembled WGS sequence"/>
</dbReference>
<feature type="domain" description="ABC transporter" evidence="6">
    <location>
        <begin position="2"/>
        <end position="239"/>
    </location>
</feature>
<evidence type="ECO:0000313" key="8">
    <source>
        <dbReference type="Proteomes" id="UP000790580"/>
    </source>
</evidence>
<sequence length="440" mass="50313">MIEVDNLSGGYGASPVVKDISFTVEKGTFFGIIGPNGCGKTTLLKLLTGVLPNKNGFIYIEGRLLESYNRKELARKITLLPQQPEVSFSYTVRDVIAMGRYPYKKGLFHFFDETDEKKVREVIRQLGLEKYQDLPLPSLSGGEQQRVFLAKALVQEPSILILDEPTNHLDVSFQIELMNLIKELVNTQKVTVIAVLHDLNMASLYCDQILLMKDGRRVSINEPNQVLHSETLGEVYGTALERKEHPIVPKPLITFQPTDFGKKTKWNLQQYDERDMWVVESNIYLKTLTTEAGKGINWVKRFEFHKNFHVGLENQSSDKFMYTVRREIEHGKQNLIKVQKDNLHVLSLGTFDRENVLGFFINGYLGESEFFQIFMKIGQWLSSFSSPEENHDPVILLAATQVNSEVSIETIAVEMKEALIEIAEKKNKKEENDENLYEKG</sequence>
<evidence type="ECO:0000313" key="7">
    <source>
        <dbReference type="EMBL" id="MBU9723999.1"/>
    </source>
</evidence>
<keyword evidence="1" id="KW-0813">Transport</keyword>
<dbReference type="PROSITE" id="PS00211">
    <property type="entry name" value="ABC_TRANSPORTER_1"/>
    <property type="match status" value="1"/>
</dbReference>
<dbReference type="InterPro" id="IPR003439">
    <property type="entry name" value="ABC_transporter-like_ATP-bd"/>
</dbReference>